<protein>
    <submittedName>
        <fullName evidence="3">Uncharacterized protein YlxW (UPF0749 family)</fullName>
    </submittedName>
</protein>
<dbReference type="InterPro" id="IPR010273">
    <property type="entry name" value="DUF881"/>
</dbReference>
<accession>A0ABS2NQM3</accession>
<organism evidence="3 4">
    <name type="scientific">Alkaliphilus hydrothermalis</name>
    <dbReference type="NCBI Taxonomy" id="1482730"/>
    <lineage>
        <taxon>Bacteria</taxon>
        <taxon>Bacillati</taxon>
        <taxon>Bacillota</taxon>
        <taxon>Clostridia</taxon>
        <taxon>Peptostreptococcales</taxon>
        <taxon>Natronincolaceae</taxon>
        <taxon>Alkaliphilus</taxon>
    </lineage>
</organism>
<comment type="caution">
    <text evidence="3">The sequence shown here is derived from an EMBL/GenBank/DDBJ whole genome shotgun (WGS) entry which is preliminary data.</text>
</comment>
<sequence>MKRAYSNTILLVIILFIFGIAVGIHLDSDVRMNYDNLSFSPKKDMEVQEITDLKNSNKQMRERIKELRSAIETYEQEIAGDNLILKNLKEDVNYYQLKAGHRGAEGPGITITLEGFGGENIANAVENKKYLLILINELRFFNAEILAINNYRITGRSEVTLAGSHINVNGSPIAPPYRIQAIGDPRAFQRYVEHGTLIFEYMSSDGIRSNIQFEDNIVIPAIQRERTIEFVKPIEGTDET</sequence>
<evidence type="ECO:0000313" key="4">
    <source>
        <dbReference type="Proteomes" id="UP001314796"/>
    </source>
</evidence>
<reference evidence="3 4" key="1">
    <citation type="submission" date="2021-01" db="EMBL/GenBank/DDBJ databases">
        <title>Genomic Encyclopedia of Type Strains, Phase IV (KMG-IV): sequencing the most valuable type-strain genomes for metagenomic binning, comparative biology and taxonomic classification.</title>
        <authorList>
            <person name="Goeker M."/>
        </authorList>
    </citation>
    <scope>NUCLEOTIDE SEQUENCE [LARGE SCALE GENOMIC DNA]</scope>
    <source>
        <strain evidence="3 4">DSM 25890</strain>
    </source>
</reference>
<dbReference type="Pfam" id="PF05949">
    <property type="entry name" value="DUF881"/>
    <property type="match status" value="1"/>
</dbReference>
<dbReference type="EMBL" id="JAFBEE010000010">
    <property type="protein sequence ID" value="MBM7615238.1"/>
    <property type="molecule type" value="Genomic_DNA"/>
</dbReference>
<evidence type="ECO:0000256" key="2">
    <source>
        <dbReference type="SAM" id="Coils"/>
    </source>
</evidence>
<keyword evidence="2" id="KW-0175">Coiled coil</keyword>
<dbReference type="Proteomes" id="UP001314796">
    <property type="component" value="Unassembled WGS sequence"/>
</dbReference>
<dbReference type="PANTHER" id="PTHR37313">
    <property type="entry name" value="UPF0749 PROTEIN RV1825"/>
    <property type="match status" value="1"/>
</dbReference>
<gene>
    <name evidence="3" type="ORF">JOC73_001800</name>
</gene>
<name>A0ABS2NQM3_9FIRM</name>
<evidence type="ECO:0000256" key="1">
    <source>
        <dbReference type="ARBA" id="ARBA00009108"/>
    </source>
</evidence>
<feature type="coiled-coil region" evidence="2">
    <location>
        <begin position="43"/>
        <end position="91"/>
    </location>
</feature>
<dbReference type="Gene3D" id="3.30.70.1880">
    <property type="entry name" value="Protein of unknown function DUF881"/>
    <property type="match status" value="1"/>
</dbReference>
<evidence type="ECO:0000313" key="3">
    <source>
        <dbReference type="EMBL" id="MBM7615238.1"/>
    </source>
</evidence>
<proteinExistence type="inferred from homology"/>
<comment type="similarity">
    <text evidence="1">Belongs to the UPF0749 family.</text>
</comment>
<dbReference type="PANTHER" id="PTHR37313:SF2">
    <property type="entry name" value="UPF0749 PROTEIN YLXX"/>
    <property type="match status" value="1"/>
</dbReference>
<keyword evidence="4" id="KW-1185">Reference proteome</keyword>